<dbReference type="AlphaFoldDB" id="A0AAD7DQV6"/>
<protein>
    <submittedName>
        <fullName evidence="1">Uncharacterized protein</fullName>
    </submittedName>
</protein>
<reference evidence="1" key="1">
    <citation type="submission" date="2023-03" db="EMBL/GenBank/DDBJ databases">
        <title>Massive genome expansion in bonnet fungi (Mycena s.s.) driven by repeated elements and novel gene families across ecological guilds.</title>
        <authorList>
            <consortium name="Lawrence Berkeley National Laboratory"/>
            <person name="Harder C.B."/>
            <person name="Miyauchi S."/>
            <person name="Viragh M."/>
            <person name="Kuo A."/>
            <person name="Thoen E."/>
            <person name="Andreopoulos B."/>
            <person name="Lu D."/>
            <person name="Skrede I."/>
            <person name="Drula E."/>
            <person name="Henrissat B."/>
            <person name="Morin E."/>
            <person name="Kohler A."/>
            <person name="Barry K."/>
            <person name="LaButti K."/>
            <person name="Morin E."/>
            <person name="Salamov A."/>
            <person name="Lipzen A."/>
            <person name="Mereny Z."/>
            <person name="Hegedus B."/>
            <person name="Baldrian P."/>
            <person name="Stursova M."/>
            <person name="Weitz H."/>
            <person name="Taylor A."/>
            <person name="Grigoriev I.V."/>
            <person name="Nagy L.G."/>
            <person name="Martin F."/>
            <person name="Kauserud H."/>
        </authorList>
    </citation>
    <scope>NUCLEOTIDE SEQUENCE</scope>
    <source>
        <strain evidence="1">CBHHK067</strain>
    </source>
</reference>
<proteinExistence type="predicted"/>
<dbReference type="EMBL" id="JARKIE010000029">
    <property type="protein sequence ID" value="KAJ7697617.1"/>
    <property type="molecule type" value="Genomic_DNA"/>
</dbReference>
<dbReference type="Proteomes" id="UP001221757">
    <property type="component" value="Unassembled WGS sequence"/>
</dbReference>
<organism evidence="1 2">
    <name type="scientific">Mycena rosella</name>
    <name type="common">Pink bonnet</name>
    <name type="synonym">Agaricus rosellus</name>
    <dbReference type="NCBI Taxonomy" id="1033263"/>
    <lineage>
        <taxon>Eukaryota</taxon>
        <taxon>Fungi</taxon>
        <taxon>Dikarya</taxon>
        <taxon>Basidiomycota</taxon>
        <taxon>Agaricomycotina</taxon>
        <taxon>Agaricomycetes</taxon>
        <taxon>Agaricomycetidae</taxon>
        <taxon>Agaricales</taxon>
        <taxon>Marasmiineae</taxon>
        <taxon>Mycenaceae</taxon>
        <taxon>Mycena</taxon>
    </lineage>
</organism>
<name>A0AAD7DQV6_MYCRO</name>
<keyword evidence="2" id="KW-1185">Reference proteome</keyword>
<sequence>MTVGAKHHNFKIPLIASHRGYLFEKLVHHLLAFISVSNTLASPASRAPMLSLPVELEREIFEWSIRTSPDNASLRLRLSLVAWRVYSWVEAIIHENIALLTPRDVTQTLGLLHSRGPGFLAANVKTLCLGPRSAPYTRKACNGTEPRMPDTTEVRRLLAECRGTHNLACWINSSYDDHEILDLIAQLSLYTLSIKFQYFNTLRERHPHSPWLAHLTHLELIYWGDRWAPDGPQHPLPAGALSQLPSLTHIALSWGNDTIEESATRMLRADVADIVSTASHLQMLVVIVGDIDNEHPLYSRRAIFSRHVVAQQDPRIVVIIAASGHNHWTSIWSTARQIVASRKATSDVSVGRDEDNTSSEIG</sequence>
<gene>
    <name evidence="1" type="ORF">B0H17DRAFT_1177586</name>
</gene>
<evidence type="ECO:0000313" key="1">
    <source>
        <dbReference type="EMBL" id="KAJ7697617.1"/>
    </source>
</evidence>
<evidence type="ECO:0000313" key="2">
    <source>
        <dbReference type="Proteomes" id="UP001221757"/>
    </source>
</evidence>
<comment type="caution">
    <text evidence="1">The sequence shown here is derived from an EMBL/GenBank/DDBJ whole genome shotgun (WGS) entry which is preliminary data.</text>
</comment>
<accession>A0AAD7DQV6</accession>